<keyword evidence="1" id="KW-0812">Transmembrane</keyword>
<organism evidence="2 3">
    <name type="scientific">Linnemannia elongata AG-77</name>
    <dbReference type="NCBI Taxonomy" id="1314771"/>
    <lineage>
        <taxon>Eukaryota</taxon>
        <taxon>Fungi</taxon>
        <taxon>Fungi incertae sedis</taxon>
        <taxon>Mucoromycota</taxon>
        <taxon>Mortierellomycotina</taxon>
        <taxon>Mortierellomycetes</taxon>
        <taxon>Mortierellales</taxon>
        <taxon>Mortierellaceae</taxon>
        <taxon>Linnemannia</taxon>
    </lineage>
</organism>
<reference evidence="2 3" key="1">
    <citation type="submission" date="2016-05" db="EMBL/GenBank/DDBJ databases">
        <title>Genome sequencing reveals origins of a unique bacterial endosymbiosis in the earliest lineages of terrestrial Fungi.</title>
        <authorList>
            <consortium name="DOE Joint Genome Institute"/>
            <person name="Uehling J."/>
            <person name="Gryganskyi A."/>
            <person name="Hameed K."/>
            <person name="Tschaplinski T."/>
            <person name="Misztal P."/>
            <person name="Wu S."/>
            <person name="Desiro A."/>
            <person name="Vande Pol N."/>
            <person name="Du Z.-Y."/>
            <person name="Zienkiewicz A."/>
            <person name="Zienkiewicz K."/>
            <person name="Morin E."/>
            <person name="Tisserant E."/>
            <person name="Splivallo R."/>
            <person name="Hainaut M."/>
            <person name="Henrissat B."/>
            <person name="Ohm R."/>
            <person name="Kuo A."/>
            <person name="Yan J."/>
            <person name="Lipzen A."/>
            <person name="Nolan M."/>
            <person name="Labutti K."/>
            <person name="Barry K."/>
            <person name="Goldstein A."/>
            <person name="Labbe J."/>
            <person name="Schadt C."/>
            <person name="Tuskan G."/>
            <person name="Grigoriev I."/>
            <person name="Martin F."/>
            <person name="Vilgalys R."/>
            <person name="Bonito G."/>
        </authorList>
    </citation>
    <scope>NUCLEOTIDE SEQUENCE [LARGE SCALE GENOMIC DNA]</scope>
    <source>
        <strain evidence="2 3">AG-77</strain>
    </source>
</reference>
<evidence type="ECO:0000256" key="1">
    <source>
        <dbReference type="SAM" id="Phobius"/>
    </source>
</evidence>
<protein>
    <recommendedName>
        <fullName evidence="4">F-box domain-containing protein</fullName>
    </recommendedName>
</protein>
<gene>
    <name evidence="2" type="ORF">K457DRAFT_152224</name>
</gene>
<dbReference type="InterPro" id="IPR032675">
    <property type="entry name" value="LRR_dom_sf"/>
</dbReference>
<keyword evidence="1" id="KW-0472">Membrane</keyword>
<dbReference type="Gene3D" id="3.80.10.10">
    <property type="entry name" value="Ribonuclease Inhibitor"/>
    <property type="match status" value="1"/>
</dbReference>
<dbReference type="AlphaFoldDB" id="A0A197KAR7"/>
<evidence type="ECO:0008006" key="4">
    <source>
        <dbReference type="Google" id="ProtNLM"/>
    </source>
</evidence>
<dbReference type="Proteomes" id="UP000078512">
    <property type="component" value="Unassembled WGS sequence"/>
</dbReference>
<proteinExistence type="predicted"/>
<evidence type="ECO:0000313" key="2">
    <source>
        <dbReference type="EMBL" id="OAQ34585.1"/>
    </source>
</evidence>
<dbReference type="SUPFAM" id="SSF52047">
    <property type="entry name" value="RNI-like"/>
    <property type="match status" value="1"/>
</dbReference>
<accession>A0A197KAR7</accession>
<dbReference type="OrthoDB" id="2394014at2759"/>
<keyword evidence="3" id="KW-1185">Reference proteome</keyword>
<feature type="transmembrane region" description="Helical" evidence="1">
    <location>
        <begin position="641"/>
        <end position="674"/>
    </location>
</feature>
<evidence type="ECO:0000313" key="3">
    <source>
        <dbReference type="Proteomes" id="UP000078512"/>
    </source>
</evidence>
<sequence>MEMHTLSMMAGRAVSPMDIPEIAEHILSYLDDFTINHKVILVCRKWLFASLYRINREVIWGDTVDLQDKKEEEHILSRLQEVSRINCYLRDGVQSTDKWASLCKALRSRHQAYLARLERWQQGYLEQREGRADDDNDITIQNHGPLLLPLREVRIHGFADLSLSRLFPYFLSITSLLIHFTCDGVIEMRLLLNNCPRLESLSLHSIGTLTLSGPWILSEHTARKRYPLALRRLDFRRVQLPQACLETLLTISPYIQQLTVHEAQYKTKGPYVVNETKLSEHAKKHCRHLQSFHFSNRENGSHTVGIQLSDVDCPASPYLRDIGHMYHGYEFGPSLVRNLQLQPNALTKLDILSNCPYLNDCLCIMPTLLHLKAPETDISLDDVDIHMRRSHGRLSRRPFQRLWACRDLETLHIGCYTFGSDSFAERHIFGYVSILCPKLRDLEFSGVQKWWSSSQTYRPRKLALTLESGFCLLSRLKFLERLRVGSTDIDLKLPSWHWDWMTVSPDSRVEAAKHRKRMKVVNSWKAKMEAEDLRDKLRLQCLCLLEGVQDPTAHLGDDEQLKAQLQHLGLLKDVALFLEGMPMEENDGEESLRRWPRLQRVSIYRSVPFGYPLEREVERLILAGKVKMSDVVGSSLKRHRVFLGTFVFVAMLVLALGLPKWPLWSVVVFFYLIAQDEKKKAARLARWD</sequence>
<name>A0A197KAR7_9FUNG</name>
<keyword evidence="1" id="KW-1133">Transmembrane helix</keyword>
<dbReference type="EMBL" id="KV442017">
    <property type="protein sequence ID" value="OAQ34585.1"/>
    <property type="molecule type" value="Genomic_DNA"/>
</dbReference>